<protein>
    <submittedName>
        <fullName evidence="3">Uncharacterized protein</fullName>
    </submittedName>
</protein>
<dbReference type="RefSeq" id="WP_054407958.1">
    <property type="nucleotide sequence ID" value="NZ_FOYA01000001.1"/>
</dbReference>
<dbReference type="AlphaFoldDB" id="A0A0M9VI91"/>
<dbReference type="STRING" id="1202724.AM493_10640"/>
<feature type="compositionally biased region" description="Low complexity" evidence="1">
    <location>
        <begin position="151"/>
        <end position="161"/>
    </location>
</feature>
<feature type="signal peptide" evidence="2">
    <location>
        <begin position="1"/>
        <end position="18"/>
    </location>
</feature>
<dbReference type="EMBL" id="LIYD01000005">
    <property type="protein sequence ID" value="KOS06440.1"/>
    <property type="molecule type" value="Genomic_DNA"/>
</dbReference>
<accession>A0A0M9VI91</accession>
<gene>
    <name evidence="3" type="ORF">AM493_10640</name>
</gene>
<dbReference type="OrthoDB" id="1274006at2"/>
<keyword evidence="2" id="KW-0732">Signal</keyword>
<feature type="region of interest" description="Disordered" evidence="1">
    <location>
        <begin position="151"/>
        <end position="176"/>
    </location>
</feature>
<organism evidence="3 4">
    <name type="scientific">Flavobacterium akiainvivens</name>
    <dbReference type="NCBI Taxonomy" id="1202724"/>
    <lineage>
        <taxon>Bacteria</taxon>
        <taxon>Pseudomonadati</taxon>
        <taxon>Bacteroidota</taxon>
        <taxon>Flavobacteriia</taxon>
        <taxon>Flavobacteriales</taxon>
        <taxon>Flavobacteriaceae</taxon>
        <taxon>Flavobacterium</taxon>
    </lineage>
</organism>
<keyword evidence="4" id="KW-1185">Reference proteome</keyword>
<sequence length="254" mass="28485">MKKILAFAALLFSGLSFAQSADINDYKYVIIPEKFEFLKEPNKYNLNQLTKMLFEKQGFEVYYPNESLPQDLNANKCRALYGSLEDESGMLSTSLEIILKDCSGKELYRSAKGKSKQKDFQKGYYESLRNASADMQANLNYKYTGKDPMGAALASQQTPTPQAAPKPAEPAPVAAQPQQVVNEATLFAQPITNGYQLVDSTPKVVLKIYKTSQADSYTAMGDGKNGVVFKKGNEWFFEYYQDDNLVSEKLDIKF</sequence>
<dbReference type="PATRIC" id="fig|1202724.3.peg.2207"/>
<evidence type="ECO:0000256" key="1">
    <source>
        <dbReference type="SAM" id="MobiDB-lite"/>
    </source>
</evidence>
<name>A0A0M9VI91_9FLAO</name>
<evidence type="ECO:0000313" key="3">
    <source>
        <dbReference type="EMBL" id="KOS06440.1"/>
    </source>
</evidence>
<evidence type="ECO:0000256" key="2">
    <source>
        <dbReference type="SAM" id="SignalP"/>
    </source>
</evidence>
<proteinExistence type="predicted"/>
<reference evidence="3 4" key="1">
    <citation type="submission" date="2015-08" db="EMBL/GenBank/DDBJ databases">
        <title>Whole genome sequence of Flavobacterium akiainvivens IK-1T, from decaying Wikstroemia oahuensis, an endemic Hawaiian shrub.</title>
        <authorList>
            <person name="Wan X."/>
            <person name="Hou S."/>
            <person name="Saito J."/>
            <person name="Donachie S."/>
        </authorList>
    </citation>
    <scope>NUCLEOTIDE SEQUENCE [LARGE SCALE GENOMIC DNA]</scope>
    <source>
        <strain evidence="3 4">IK-1</strain>
    </source>
</reference>
<comment type="caution">
    <text evidence="3">The sequence shown here is derived from an EMBL/GenBank/DDBJ whole genome shotgun (WGS) entry which is preliminary data.</text>
</comment>
<feature type="chain" id="PRO_5005838986" evidence="2">
    <location>
        <begin position="19"/>
        <end position="254"/>
    </location>
</feature>
<dbReference type="Proteomes" id="UP000037755">
    <property type="component" value="Unassembled WGS sequence"/>
</dbReference>
<evidence type="ECO:0000313" key="4">
    <source>
        <dbReference type="Proteomes" id="UP000037755"/>
    </source>
</evidence>